<evidence type="ECO:0000256" key="8">
    <source>
        <dbReference type="ARBA" id="ARBA00023315"/>
    </source>
</evidence>
<reference evidence="14 15" key="1">
    <citation type="submission" date="2018-03" db="EMBL/GenBank/DDBJ databases">
        <title>Blue discolouration in mozzarella cheese caused by Pseudomonas fluorescens.</title>
        <authorList>
            <person name="Chiesa F."/>
            <person name="Dalmasso A."/>
            <person name="Lomonaco S."/>
        </authorList>
    </citation>
    <scope>NUCLEOTIDE SEQUENCE [LARGE SCALE GENOMIC DNA]</scope>
    <source>
        <strain evidence="14 15">11293</strain>
    </source>
</reference>
<dbReference type="InterPro" id="IPR000089">
    <property type="entry name" value="Biotin_lipoyl"/>
</dbReference>
<dbReference type="InterPro" id="IPR045257">
    <property type="entry name" value="E2/Pdx1"/>
</dbReference>
<dbReference type="Gene3D" id="3.30.559.10">
    <property type="entry name" value="Chloramphenicol acetyltransferase-like domain"/>
    <property type="match status" value="1"/>
</dbReference>
<evidence type="ECO:0000256" key="6">
    <source>
        <dbReference type="ARBA" id="ARBA00022679"/>
    </source>
</evidence>
<dbReference type="Proteomes" id="UP000239731">
    <property type="component" value="Unassembled WGS sequence"/>
</dbReference>
<protein>
    <recommendedName>
        <fullName evidence="5">Dihydrolipoyllysine-residue acetyltransferase component of pyruvate dehydrogenase complex</fullName>
        <ecNumber evidence="4">2.3.1.12</ecNumber>
    </recommendedName>
    <alternativeName>
        <fullName evidence="10">Dihydrolipoamide acetyltransferase component of pyruvate dehydrogenase complex</fullName>
    </alternativeName>
    <alternativeName>
        <fullName evidence="11">E2</fullName>
    </alternativeName>
</protein>
<dbReference type="InterPro" id="IPR011053">
    <property type="entry name" value="Single_hybrid_motif"/>
</dbReference>
<evidence type="ECO:0000256" key="2">
    <source>
        <dbReference type="ARBA" id="ARBA00007317"/>
    </source>
</evidence>
<comment type="catalytic activity">
    <reaction evidence="12">
        <text>N(6)-[(R)-dihydrolipoyl]-L-lysyl-[protein] + acetyl-CoA = N(6)-[(R)-S(8)-acetyldihydrolipoyl]-L-lysyl-[protein] + CoA</text>
        <dbReference type="Rhea" id="RHEA:17017"/>
        <dbReference type="Rhea" id="RHEA-COMP:10475"/>
        <dbReference type="Rhea" id="RHEA-COMP:10478"/>
        <dbReference type="ChEBI" id="CHEBI:57287"/>
        <dbReference type="ChEBI" id="CHEBI:57288"/>
        <dbReference type="ChEBI" id="CHEBI:83100"/>
        <dbReference type="ChEBI" id="CHEBI:83111"/>
        <dbReference type="EC" id="2.3.1.12"/>
    </reaction>
</comment>
<dbReference type="Pfam" id="PF00198">
    <property type="entry name" value="2-oxoacid_dh"/>
    <property type="match status" value="1"/>
</dbReference>
<dbReference type="NCBIfam" id="TIGR01349">
    <property type="entry name" value="PDHac_trf_mito"/>
    <property type="match status" value="1"/>
</dbReference>
<keyword evidence="14" id="KW-0670">Pyruvate</keyword>
<dbReference type="EC" id="2.3.1.12" evidence="4"/>
<dbReference type="Gene3D" id="2.40.50.100">
    <property type="match status" value="1"/>
</dbReference>
<dbReference type="GO" id="GO:0045254">
    <property type="term" value="C:pyruvate dehydrogenase complex"/>
    <property type="evidence" value="ECO:0007669"/>
    <property type="project" value="InterPro"/>
</dbReference>
<sequence length="409" mass="43790">MAKLLHMPEVSANTTHAAIQNWTLKEGDAFNTGDCIAEIETEKALVELTAEEEAVLGKILVEPGREVEVGAPIGVLFARGETDVDIDELLAKAGALSAANESVIEDAPELQSRADKTPVVDARNNGRIFASPLARRLAAAMGLELTTLKGSGPNGRIVKRDVEAVAVAVASLASAAVEPSISAVDFEEVPHSSMRKTIARRLVESKSTVPHFYLEVECRMEALLTLREQVNQKAPRKISINDFIVKAVAVALRQVPEMNVTWTETALRRYHHADVCVAVSTDNGLITPVVRNADSKALSQISADVVELAGRARDGRLRPEEYQGGSFTISNLGMFGVEQFSAIINPPHAAILAVGATQKKPVVENGELRVGSVLCCTLSVDHRAVDGALAAQWLAAFKGLMENPLGMLI</sequence>
<evidence type="ECO:0000256" key="3">
    <source>
        <dbReference type="ARBA" id="ARBA00011484"/>
    </source>
</evidence>
<proteinExistence type="inferred from homology"/>
<dbReference type="FunFam" id="3.30.559.10:FF:000003">
    <property type="entry name" value="Acetyltransferase component of pyruvate dehydrogenase complex"/>
    <property type="match status" value="1"/>
</dbReference>
<dbReference type="RefSeq" id="WP_070413453.1">
    <property type="nucleotide sequence ID" value="NZ_PVUH01000023.1"/>
</dbReference>
<evidence type="ECO:0000256" key="5">
    <source>
        <dbReference type="ARBA" id="ARBA00016300"/>
    </source>
</evidence>
<evidence type="ECO:0000313" key="14">
    <source>
        <dbReference type="EMBL" id="PRW85791.1"/>
    </source>
</evidence>
<organism evidence="14 15">
    <name type="scientific">Pseudomonas fluorescens</name>
    <dbReference type="NCBI Taxonomy" id="294"/>
    <lineage>
        <taxon>Bacteria</taxon>
        <taxon>Pseudomonadati</taxon>
        <taxon>Pseudomonadota</taxon>
        <taxon>Gammaproteobacteria</taxon>
        <taxon>Pseudomonadales</taxon>
        <taxon>Pseudomonadaceae</taxon>
        <taxon>Pseudomonas</taxon>
    </lineage>
</organism>
<dbReference type="InterPro" id="IPR004167">
    <property type="entry name" value="PSBD"/>
</dbReference>
<evidence type="ECO:0000256" key="4">
    <source>
        <dbReference type="ARBA" id="ARBA00013114"/>
    </source>
</evidence>
<evidence type="ECO:0000256" key="11">
    <source>
        <dbReference type="ARBA" id="ARBA00031531"/>
    </source>
</evidence>
<evidence type="ECO:0000313" key="15">
    <source>
        <dbReference type="Proteomes" id="UP000239731"/>
    </source>
</evidence>
<dbReference type="SUPFAM" id="SSF51230">
    <property type="entry name" value="Single hybrid motif"/>
    <property type="match status" value="1"/>
</dbReference>
<accession>A0A2T0HRT3</accession>
<dbReference type="GO" id="GO:0006086">
    <property type="term" value="P:pyruvate decarboxylation to acetyl-CoA"/>
    <property type="evidence" value="ECO:0007669"/>
    <property type="project" value="InterPro"/>
</dbReference>
<comment type="function">
    <text evidence="9">The pyruvate dehydrogenase complex catalyzes the overall conversion of pyruvate to acetyl-CoA and CO(2). It contains multiple copies of three enzymatic components: pyruvate dehydrogenase (E1), dihydrolipoamide acetyltransferase (E2) and lipoamide dehydrogenase (E3).</text>
</comment>
<dbReference type="InterPro" id="IPR001078">
    <property type="entry name" value="2-oxoacid_DH_actylTfrase"/>
</dbReference>
<evidence type="ECO:0000256" key="12">
    <source>
        <dbReference type="ARBA" id="ARBA00048370"/>
    </source>
</evidence>
<dbReference type="SUPFAM" id="SSF47005">
    <property type="entry name" value="Peripheral subunit-binding domain of 2-oxo acid dehydrogenase complex"/>
    <property type="match status" value="1"/>
</dbReference>
<comment type="cofactor">
    <cofactor evidence="1">
        <name>(R)-lipoate</name>
        <dbReference type="ChEBI" id="CHEBI:83088"/>
    </cofactor>
</comment>
<keyword evidence="8" id="KW-0012">Acyltransferase</keyword>
<dbReference type="AlphaFoldDB" id="A0A2T0HRT3"/>
<dbReference type="Gene3D" id="4.10.320.10">
    <property type="entry name" value="E3-binding domain"/>
    <property type="match status" value="1"/>
</dbReference>
<evidence type="ECO:0000256" key="9">
    <source>
        <dbReference type="ARBA" id="ARBA00025211"/>
    </source>
</evidence>
<evidence type="ECO:0000259" key="13">
    <source>
        <dbReference type="PROSITE" id="PS51826"/>
    </source>
</evidence>
<dbReference type="EMBL" id="PVUH01000023">
    <property type="protein sequence ID" value="PRW85791.1"/>
    <property type="molecule type" value="Genomic_DNA"/>
</dbReference>
<dbReference type="InterPro" id="IPR023213">
    <property type="entry name" value="CAT-like_dom_sf"/>
</dbReference>
<name>A0A2T0HRT3_PSEFL</name>
<dbReference type="InterPro" id="IPR006257">
    <property type="entry name" value="LAT1"/>
</dbReference>
<gene>
    <name evidence="14" type="ORF">C7A10_26295</name>
</gene>
<dbReference type="PANTHER" id="PTHR23151">
    <property type="entry name" value="DIHYDROLIPOAMIDE ACETYL/SUCCINYL-TRANSFERASE-RELATED"/>
    <property type="match status" value="1"/>
</dbReference>
<dbReference type="Pfam" id="PF00364">
    <property type="entry name" value="Biotin_lipoyl"/>
    <property type="match status" value="1"/>
</dbReference>
<comment type="subunit">
    <text evidence="3">Forms a 24-polypeptide structural core with octahedral symmetry.</text>
</comment>
<evidence type="ECO:0000256" key="7">
    <source>
        <dbReference type="ARBA" id="ARBA00022823"/>
    </source>
</evidence>
<comment type="similarity">
    <text evidence="2">Belongs to the 2-oxoacid dehydrogenase family.</text>
</comment>
<comment type="caution">
    <text evidence="14">The sequence shown here is derived from an EMBL/GenBank/DDBJ whole genome shotgun (WGS) entry which is preliminary data.</text>
</comment>
<dbReference type="InterPro" id="IPR036625">
    <property type="entry name" value="E3-bd_dom_sf"/>
</dbReference>
<evidence type="ECO:0000256" key="1">
    <source>
        <dbReference type="ARBA" id="ARBA00001938"/>
    </source>
</evidence>
<dbReference type="GO" id="GO:0004742">
    <property type="term" value="F:dihydrolipoyllysine-residue acetyltransferase activity"/>
    <property type="evidence" value="ECO:0007669"/>
    <property type="project" value="UniProtKB-EC"/>
</dbReference>
<dbReference type="Pfam" id="PF02817">
    <property type="entry name" value="E3_binding"/>
    <property type="match status" value="1"/>
</dbReference>
<keyword evidence="6 14" id="KW-0808">Transferase</keyword>
<evidence type="ECO:0000256" key="10">
    <source>
        <dbReference type="ARBA" id="ARBA00029730"/>
    </source>
</evidence>
<dbReference type="PANTHER" id="PTHR23151:SF90">
    <property type="entry name" value="DIHYDROLIPOYLLYSINE-RESIDUE ACETYLTRANSFERASE COMPONENT OF PYRUVATE DEHYDROGENASE COMPLEX, MITOCHONDRIAL-RELATED"/>
    <property type="match status" value="1"/>
</dbReference>
<feature type="domain" description="Peripheral subunit-binding (PSBD)" evidence="13">
    <location>
        <begin position="129"/>
        <end position="166"/>
    </location>
</feature>
<dbReference type="PROSITE" id="PS51826">
    <property type="entry name" value="PSBD"/>
    <property type="match status" value="1"/>
</dbReference>
<dbReference type="SUPFAM" id="SSF52777">
    <property type="entry name" value="CoA-dependent acyltransferases"/>
    <property type="match status" value="1"/>
</dbReference>
<dbReference type="CDD" id="cd06849">
    <property type="entry name" value="lipoyl_domain"/>
    <property type="match status" value="1"/>
</dbReference>
<keyword evidence="7" id="KW-0450">Lipoyl</keyword>